<keyword evidence="6 7" id="KW-0961">Cell wall biogenesis/degradation</keyword>
<dbReference type="PANTHER" id="PTHR30582:SF2">
    <property type="entry name" value="L,D-TRANSPEPTIDASE YCIB-RELATED"/>
    <property type="match status" value="1"/>
</dbReference>
<dbReference type="Gene3D" id="2.40.440.10">
    <property type="entry name" value="L,D-transpeptidase catalytic domain-like"/>
    <property type="match status" value="1"/>
</dbReference>
<organism evidence="10 11">
    <name type="scientific">Prosthecobacter fluviatilis</name>
    <dbReference type="NCBI Taxonomy" id="445931"/>
    <lineage>
        <taxon>Bacteria</taxon>
        <taxon>Pseudomonadati</taxon>
        <taxon>Verrucomicrobiota</taxon>
        <taxon>Verrucomicrobiia</taxon>
        <taxon>Verrucomicrobiales</taxon>
        <taxon>Verrucomicrobiaceae</taxon>
        <taxon>Prosthecobacter</taxon>
    </lineage>
</organism>
<gene>
    <name evidence="10" type="ORF">ACFQDI_23020</name>
</gene>
<accession>A0ABW0KWL1</accession>
<name>A0ABW0KWL1_9BACT</name>
<keyword evidence="4 7" id="KW-0133">Cell shape</keyword>
<comment type="similarity">
    <text evidence="2">Belongs to the YkuD family.</text>
</comment>
<evidence type="ECO:0000256" key="5">
    <source>
        <dbReference type="ARBA" id="ARBA00022984"/>
    </source>
</evidence>
<evidence type="ECO:0000256" key="4">
    <source>
        <dbReference type="ARBA" id="ARBA00022960"/>
    </source>
</evidence>
<feature type="chain" id="PRO_5045967484" evidence="8">
    <location>
        <begin position="23"/>
        <end position="208"/>
    </location>
</feature>
<dbReference type="InterPro" id="IPR005490">
    <property type="entry name" value="LD_TPept_cat_dom"/>
</dbReference>
<evidence type="ECO:0000313" key="11">
    <source>
        <dbReference type="Proteomes" id="UP001596052"/>
    </source>
</evidence>
<evidence type="ECO:0000256" key="7">
    <source>
        <dbReference type="PROSITE-ProRule" id="PRU01373"/>
    </source>
</evidence>
<evidence type="ECO:0000313" key="10">
    <source>
        <dbReference type="EMBL" id="MFC5457759.1"/>
    </source>
</evidence>
<keyword evidence="3 10" id="KW-0808">Transferase</keyword>
<evidence type="ECO:0000256" key="8">
    <source>
        <dbReference type="SAM" id="SignalP"/>
    </source>
</evidence>
<dbReference type="PANTHER" id="PTHR30582">
    <property type="entry name" value="L,D-TRANSPEPTIDASE"/>
    <property type="match status" value="1"/>
</dbReference>
<protein>
    <submittedName>
        <fullName evidence="10">L,D-transpeptidase</fullName>
        <ecNumber evidence="10">2.3.2.-</ecNumber>
    </submittedName>
</protein>
<comment type="pathway">
    <text evidence="1 7">Cell wall biogenesis; peptidoglycan biosynthesis.</text>
</comment>
<sequence length="208" mass="23404">MRSLRLLLLFSLGLASCNTVQTTGNNAFHYSRRFVTHEIPRASRFVWNGVTGLFGSNDGSFWYADEMTGRPSVVINLSEQMVYLFKRGELAGGSPISSGAEGYDTRPGHYRVMEKDIDHKSSIYGDYEDYQGNVIMQNIDNRKDPRPPGTRFEGAKMYYFMRIYGGVGMHQGYLPGYAASHGCIRLPGHMAEKFFREVHVGTPVEVVP</sequence>
<keyword evidence="11" id="KW-1185">Reference proteome</keyword>
<dbReference type="GO" id="GO:0016746">
    <property type="term" value="F:acyltransferase activity"/>
    <property type="evidence" value="ECO:0007669"/>
    <property type="project" value="UniProtKB-KW"/>
</dbReference>
<dbReference type="InterPro" id="IPR050979">
    <property type="entry name" value="LD-transpeptidase"/>
</dbReference>
<comment type="caution">
    <text evidence="10">The sequence shown here is derived from an EMBL/GenBank/DDBJ whole genome shotgun (WGS) entry which is preliminary data.</text>
</comment>
<reference evidence="11" key="1">
    <citation type="journal article" date="2019" name="Int. J. Syst. Evol. Microbiol.">
        <title>The Global Catalogue of Microorganisms (GCM) 10K type strain sequencing project: providing services to taxonomists for standard genome sequencing and annotation.</title>
        <authorList>
            <consortium name="The Broad Institute Genomics Platform"/>
            <consortium name="The Broad Institute Genome Sequencing Center for Infectious Disease"/>
            <person name="Wu L."/>
            <person name="Ma J."/>
        </authorList>
    </citation>
    <scope>NUCLEOTIDE SEQUENCE [LARGE SCALE GENOMIC DNA]</scope>
    <source>
        <strain evidence="11">CGMCC 4.1469</strain>
    </source>
</reference>
<dbReference type="CDD" id="cd16913">
    <property type="entry name" value="YkuD_like"/>
    <property type="match status" value="1"/>
</dbReference>
<dbReference type="EMBL" id="JBHSMQ010000012">
    <property type="protein sequence ID" value="MFC5457759.1"/>
    <property type="molecule type" value="Genomic_DNA"/>
</dbReference>
<proteinExistence type="inferred from homology"/>
<evidence type="ECO:0000256" key="3">
    <source>
        <dbReference type="ARBA" id="ARBA00022679"/>
    </source>
</evidence>
<keyword evidence="8" id="KW-0732">Signal</keyword>
<keyword evidence="5 7" id="KW-0573">Peptidoglycan synthesis</keyword>
<dbReference type="InterPro" id="IPR038063">
    <property type="entry name" value="Transpep_catalytic_dom"/>
</dbReference>
<feature type="active site" description="Nucleophile" evidence="7">
    <location>
        <position position="183"/>
    </location>
</feature>
<dbReference type="SUPFAM" id="SSF141523">
    <property type="entry name" value="L,D-transpeptidase catalytic domain-like"/>
    <property type="match status" value="1"/>
</dbReference>
<evidence type="ECO:0000256" key="6">
    <source>
        <dbReference type="ARBA" id="ARBA00023316"/>
    </source>
</evidence>
<evidence type="ECO:0000259" key="9">
    <source>
        <dbReference type="PROSITE" id="PS52029"/>
    </source>
</evidence>
<feature type="active site" description="Proton donor/acceptor" evidence="7">
    <location>
        <position position="170"/>
    </location>
</feature>
<dbReference type="Proteomes" id="UP001596052">
    <property type="component" value="Unassembled WGS sequence"/>
</dbReference>
<evidence type="ECO:0000256" key="1">
    <source>
        <dbReference type="ARBA" id="ARBA00004752"/>
    </source>
</evidence>
<feature type="signal peptide" evidence="8">
    <location>
        <begin position="1"/>
        <end position="22"/>
    </location>
</feature>
<dbReference type="EC" id="2.3.2.-" evidence="10"/>
<feature type="domain" description="L,D-TPase catalytic" evidence="9">
    <location>
        <begin position="71"/>
        <end position="207"/>
    </location>
</feature>
<dbReference type="Pfam" id="PF03734">
    <property type="entry name" value="YkuD"/>
    <property type="match status" value="1"/>
</dbReference>
<dbReference type="PROSITE" id="PS52029">
    <property type="entry name" value="LD_TPASE"/>
    <property type="match status" value="1"/>
</dbReference>
<keyword evidence="10" id="KW-0012">Acyltransferase</keyword>
<dbReference type="RefSeq" id="WP_377171418.1">
    <property type="nucleotide sequence ID" value="NZ_JBHSMQ010000012.1"/>
</dbReference>
<dbReference type="PROSITE" id="PS51257">
    <property type="entry name" value="PROKAR_LIPOPROTEIN"/>
    <property type="match status" value="1"/>
</dbReference>
<evidence type="ECO:0000256" key="2">
    <source>
        <dbReference type="ARBA" id="ARBA00005992"/>
    </source>
</evidence>